<reference evidence="9" key="1">
    <citation type="submission" date="2019-06" db="EMBL/GenBank/DDBJ databases">
        <title>A novel staphylococcal enterotoxin, SE02, involved in a staphylococcal food poisoning outbreak that occurred in Tokyo in 2004.</title>
        <authorList>
            <person name="Suzuki Y."/>
            <person name="Kubota H."/>
            <person name="Kato R."/>
            <person name="Sadamasu K."/>
        </authorList>
    </citation>
    <scope>NUCLEOTIDE SEQUENCE</scope>
    <source>
        <strain evidence="9">Tokyo12482</strain>
    </source>
</reference>
<evidence type="ECO:0000256" key="1">
    <source>
        <dbReference type="ARBA" id="ARBA00004496"/>
    </source>
</evidence>
<dbReference type="NCBIfam" id="NF008947">
    <property type="entry name" value="PRK12294.1"/>
    <property type="match status" value="1"/>
</dbReference>
<dbReference type="AlphaFoldDB" id="A0A5S9C5B7"/>
<dbReference type="EMBL" id="AP019713">
    <property type="protein sequence ID" value="BBK68696.1"/>
    <property type="molecule type" value="Genomic_DNA"/>
</dbReference>
<gene>
    <name evidence="7 9" type="primary">hisZ</name>
    <name evidence="9" type="ORF">TMSFP482_25520</name>
</gene>
<keyword evidence="7" id="KW-0368">Histidine biosynthesis</keyword>
<dbReference type="GO" id="GO:0016757">
    <property type="term" value="F:glycosyltransferase activity"/>
    <property type="evidence" value="ECO:0007669"/>
    <property type="project" value="UniProtKB-KW"/>
</dbReference>
<name>A0A5S9C5B7_STAAU</name>
<dbReference type="InterPro" id="IPR045864">
    <property type="entry name" value="aa-tRNA-synth_II/BPL/LPL"/>
</dbReference>
<evidence type="ECO:0000256" key="3">
    <source>
        <dbReference type="ARBA" id="ARBA00005539"/>
    </source>
</evidence>
<evidence type="ECO:0000256" key="5">
    <source>
        <dbReference type="ARBA" id="ARBA00022490"/>
    </source>
</evidence>
<comment type="miscellaneous">
    <text evidence="7">This function is generally fulfilled by the C-terminal part of HisG, which is missing in some bacteria such as this one.</text>
</comment>
<evidence type="ECO:0000256" key="7">
    <source>
        <dbReference type="HAMAP-Rule" id="MF_00125"/>
    </source>
</evidence>
<evidence type="ECO:0000313" key="9">
    <source>
        <dbReference type="EMBL" id="BBK68696.1"/>
    </source>
</evidence>
<keyword evidence="9" id="KW-0328">Glycosyltransferase</keyword>
<evidence type="ECO:0000256" key="6">
    <source>
        <dbReference type="ARBA" id="ARBA00025246"/>
    </source>
</evidence>
<evidence type="ECO:0000256" key="2">
    <source>
        <dbReference type="ARBA" id="ARBA00004667"/>
    </source>
</evidence>
<comment type="subunit">
    <text evidence="7">Heteromultimer composed of HisG and HisZ subunits.</text>
</comment>
<dbReference type="HAMAP" id="MF_00125">
    <property type="entry name" value="HisZ"/>
    <property type="match status" value="1"/>
</dbReference>
<sequence>MILNIVLKVKGGRVNNSEQLIALKEAETAFLKYFNKADYELVDFSVVEKLDWKQLNHEDLQQMGERNFWQHEHQIYALRNDFTDQLLRYYSMYPTAATKVAYTGLIIRNNEAAVQVGLENYAPSLVNVQQSLKLFIQFIQQQLRDNVHFVVLGHYQLLDALLDKSLQTPDILSMIEERNLSGLVTYLSTEHPIVQILKENTQQQLNVLEHYIPNDHPALVELKIWERWLHTQGYKDIHLDITAQPPRSYYTGLFIQCHFAENESRVLTGGYYKGSIEGFGLGLTL</sequence>
<accession>A0A5S9C5B7</accession>
<proteinExistence type="inferred from homology"/>
<dbReference type="GO" id="GO:0005737">
    <property type="term" value="C:cytoplasm"/>
    <property type="evidence" value="ECO:0007669"/>
    <property type="project" value="UniProtKB-SubCell"/>
</dbReference>
<comment type="function">
    <text evidence="6 7">Required for the first step of histidine biosynthesis. May allow the feedback regulation of ATP phosphoribosyltransferase activity by histidine.</text>
</comment>
<dbReference type="SUPFAM" id="SSF55681">
    <property type="entry name" value="Class II aaRS and biotin synthetases"/>
    <property type="match status" value="1"/>
</dbReference>
<comment type="subcellular location">
    <subcellularLocation>
        <location evidence="1 7">Cytoplasm</location>
    </subcellularLocation>
</comment>
<dbReference type="GO" id="GO:0000105">
    <property type="term" value="P:L-histidine biosynthetic process"/>
    <property type="evidence" value="ECO:0007669"/>
    <property type="project" value="UniProtKB-UniRule"/>
</dbReference>
<comment type="pathway">
    <text evidence="2 7">Amino-acid biosynthesis; L-histidine biosynthesis; L-histidine from 5-phospho-alpha-D-ribose 1-diphosphate: step 1/9.</text>
</comment>
<organism evidence="9">
    <name type="scientific">Staphylococcus aureus</name>
    <dbReference type="NCBI Taxonomy" id="1280"/>
    <lineage>
        <taxon>Bacteria</taxon>
        <taxon>Bacillati</taxon>
        <taxon>Bacillota</taxon>
        <taxon>Bacilli</taxon>
        <taxon>Bacillales</taxon>
        <taxon>Staphylococcaceae</taxon>
        <taxon>Staphylococcus</taxon>
    </lineage>
</organism>
<keyword evidence="7" id="KW-0028">Amino-acid biosynthesis</keyword>
<evidence type="ECO:0000259" key="8">
    <source>
        <dbReference type="Pfam" id="PF13393"/>
    </source>
</evidence>
<evidence type="ECO:0000256" key="4">
    <source>
        <dbReference type="ARBA" id="ARBA00020397"/>
    </source>
</evidence>
<feature type="domain" description="Class II Histidinyl-tRNA synthetase (HisRS)-like catalytic core" evidence="8">
    <location>
        <begin position="22"/>
        <end position="280"/>
    </location>
</feature>
<dbReference type="GO" id="GO:0140096">
    <property type="term" value="F:catalytic activity, acting on a protein"/>
    <property type="evidence" value="ECO:0007669"/>
    <property type="project" value="UniProtKB-ARBA"/>
</dbReference>
<dbReference type="UniPathway" id="UPA00031">
    <property type="reaction ID" value="UER00006"/>
</dbReference>
<protein>
    <recommendedName>
        <fullName evidence="4 7">ATP phosphoribosyltransferase regulatory subunit</fullName>
    </recommendedName>
</protein>
<dbReference type="Pfam" id="PF13393">
    <property type="entry name" value="tRNA-synt_His"/>
    <property type="match status" value="1"/>
</dbReference>
<dbReference type="InterPro" id="IPR004517">
    <property type="entry name" value="HisZ"/>
</dbReference>
<keyword evidence="5 7" id="KW-0963">Cytoplasm</keyword>
<dbReference type="Gene3D" id="3.30.930.10">
    <property type="entry name" value="Bira Bifunctional Protein, Domain 2"/>
    <property type="match status" value="1"/>
</dbReference>
<keyword evidence="9" id="KW-0808">Transferase</keyword>
<dbReference type="InterPro" id="IPR041715">
    <property type="entry name" value="HisRS-like_core"/>
</dbReference>
<comment type="similarity">
    <text evidence="3 7">Belongs to the class-II aminoacyl-tRNA synthetase family. HisZ subfamily.</text>
</comment>